<dbReference type="STRING" id="13706.A0A1X2H258"/>
<dbReference type="InterPro" id="IPR013078">
    <property type="entry name" value="His_Pase_superF_clade-1"/>
</dbReference>
<feature type="region of interest" description="Disordered" evidence="3">
    <location>
        <begin position="1"/>
        <end position="74"/>
    </location>
</feature>
<dbReference type="InParanoid" id="A0A1X2H258"/>
<dbReference type="GO" id="GO:0005524">
    <property type="term" value="F:ATP binding"/>
    <property type="evidence" value="ECO:0007669"/>
    <property type="project" value="UniProtKB-KW"/>
</dbReference>
<keyword evidence="1" id="KW-0547">Nucleotide-binding</keyword>
<evidence type="ECO:0000259" key="4">
    <source>
        <dbReference type="Pfam" id="PF01591"/>
    </source>
</evidence>
<feature type="compositionally biased region" description="Low complexity" evidence="3">
    <location>
        <begin position="25"/>
        <end position="61"/>
    </location>
</feature>
<dbReference type="InterPro" id="IPR001345">
    <property type="entry name" value="PG/BPGM_mutase_AS"/>
</dbReference>
<proteinExistence type="predicted"/>
<organism evidence="5 6">
    <name type="scientific">Syncephalastrum racemosum</name>
    <name type="common">Filamentous fungus</name>
    <dbReference type="NCBI Taxonomy" id="13706"/>
    <lineage>
        <taxon>Eukaryota</taxon>
        <taxon>Fungi</taxon>
        <taxon>Fungi incertae sedis</taxon>
        <taxon>Mucoromycota</taxon>
        <taxon>Mucoromycotina</taxon>
        <taxon>Mucoromycetes</taxon>
        <taxon>Mucorales</taxon>
        <taxon>Syncephalastraceae</taxon>
        <taxon>Syncephalastrum</taxon>
    </lineage>
</organism>
<evidence type="ECO:0000256" key="1">
    <source>
        <dbReference type="ARBA" id="ARBA00022741"/>
    </source>
</evidence>
<evidence type="ECO:0000256" key="2">
    <source>
        <dbReference type="ARBA" id="ARBA00022840"/>
    </source>
</evidence>
<keyword evidence="6" id="KW-1185">Reference proteome</keyword>
<dbReference type="InterPro" id="IPR003094">
    <property type="entry name" value="6Pfruct_kin"/>
</dbReference>
<dbReference type="GO" id="GO:0006000">
    <property type="term" value="P:fructose metabolic process"/>
    <property type="evidence" value="ECO:0007669"/>
    <property type="project" value="InterPro"/>
</dbReference>
<dbReference type="AlphaFoldDB" id="A0A1X2H258"/>
<keyword evidence="5" id="KW-0808">Transferase</keyword>
<reference evidence="5 6" key="1">
    <citation type="submission" date="2016-07" db="EMBL/GenBank/DDBJ databases">
        <title>Pervasive Adenine N6-methylation of Active Genes in Fungi.</title>
        <authorList>
            <consortium name="DOE Joint Genome Institute"/>
            <person name="Mondo S.J."/>
            <person name="Dannebaum R.O."/>
            <person name="Kuo R.C."/>
            <person name="Labutti K."/>
            <person name="Haridas S."/>
            <person name="Kuo A."/>
            <person name="Salamov A."/>
            <person name="Ahrendt S.R."/>
            <person name="Lipzen A."/>
            <person name="Sullivan W."/>
            <person name="Andreopoulos W.B."/>
            <person name="Clum A."/>
            <person name="Lindquist E."/>
            <person name="Daum C."/>
            <person name="Ramamoorthy G.K."/>
            <person name="Gryganskyi A."/>
            <person name="Culley D."/>
            <person name="Magnuson J.K."/>
            <person name="James T.Y."/>
            <person name="O'Malley M.A."/>
            <person name="Stajich J.E."/>
            <person name="Spatafora J.W."/>
            <person name="Visel A."/>
            <person name="Grigoriev I.V."/>
        </authorList>
    </citation>
    <scope>NUCLEOTIDE SEQUENCE [LARGE SCALE GENOMIC DNA]</scope>
    <source>
        <strain evidence="5 6">NRRL 2496</strain>
    </source>
</reference>
<dbReference type="FunFam" id="3.40.50.300:FF:000644">
    <property type="entry name" value="GpmB, Fructose-2,6-bisphosphatase"/>
    <property type="match status" value="1"/>
</dbReference>
<evidence type="ECO:0000313" key="5">
    <source>
        <dbReference type="EMBL" id="ORY91882.1"/>
    </source>
</evidence>
<evidence type="ECO:0000256" key="3">
    <source>
        <dbReference type="SAM" id="MobiDB-lite"/>
    </source>
</evidence>
<dbReference type="SUPFAM" id="SSF52540">
    <property type="entry name" value="P-loop containing nucleoside triphosphate hydrolases"/>
    <property type="match status" value="1"/>
</dbReference>
<dbReference type="Pfam" id="PF01591">
    <property type="entry name" value="6PF2K"/>
    <property type="match status" value="1"/>
</dbReference>
<dbReference type="Pfam" id="PF00300">
    <property type="entry name" value="His_Phos_1"/>
    <property type="match status" value="2"/>
</dbReference>
<dbReference type="GO" id="GO:0003873">
    <property type="term" value="F:6-phosphofructo-2-kinase activity"/>
    <property type="evidence" value="ECO:0007669"/>
    <property type="project" value="EnsemblFungi"/>
</dbReference>
<dbReference type="FunCoup" id="A0A1X2H258">
    <property type="interactions" value="358"/>
</dbReference>
<dbReference type="CDD" id="cd07067">
    <property type="entry name" value="HP_PGM_like"/>
    <property type="match status" value="1"/>
</dbReference>
<dbReference type="Gene3D" id="3.40.50.300">
    <property type="entry name" value="P-loop containing nucleotide triphosphate hydrolases"/>
    <property type="match status" value="1"/>
</dbReference>
<name>A0A1X2H258_SYNRA</name>
<dbReference type="EMBL" id="MCGN01000010">
    <property type="protein sequence ID" value="ORY91882.1"/>
    <property type="molecule type" value="Genomic_DNA"/>
</dbReference>
<keyword evidence="2" id="KW-0067">ATP-binding</keyword>
<gene>
    <name evidence="5" type="ORF">BCR43DRAFT_517911</name>
</gene>
<sequence>MDYYRRRKTLPVLKTDEEIEQETHSSSPPNTTGSPPSSGASSANNPSSPCPSPSSSTTPTSRTIAAADQSDSQHWLQLSPDIADEDDTSYMTRHALGFDVPGAVHSVRTPKLRNEKQPDSKLVIIMVGLPARGKSYIVKKLRRYLNWLQYETKVFNVGNLRRINEASQKQDQSAKFFDPDNKDMKKIRDTLALEVLEQLLDWLRHDGRVAIHDATNSTIDRRKLLLDRLQLEPQVKVLLLESVCTDKNVLERNFRLKLLGPDYQNKDPAEALADFRSRVANYERAYEPVGEWEEEHDIQYCKLINVGKKVIANNISGYLSGQCVFYLMNFNLEERQIFLTRHGESMDNLSGRIGGDAPLSPKGRKFARALARFIREQRVKFALDLVERKREQEEEWQSYGLEPLDTADDVTKVRNGTKTPHEIAHAKTSKSQFTVWTSMLKRAVESVQHFDPDEYDIKHIRFLNEINAATCEGMTYEQIKTKYPREFSARNKNKLYYRYPGIGGESYVDVIHRMQSMIIELERMSQSCLIITHRVVMRILLGYLLDWSRIDMPHMDVPIHTVFEIRPKPYGSELKIWKYNDEADTFEEMQDALTPTA</sequence>
<comment type="caution">
    <text evidence="5">The sequence shown here is derived from an EMBL/GenBank/DDBJ whole genome shotgun (WGS) entry which is preliminary data.</text>
</comment>
<dbReference type="PANTHER" id="PTHR10606">
    <property type="entry name" value="6-PHOSPHOFRUCTO-2-KINASE/FRUCTOSE-2,6-BISPHOSPHATASE"/>
    <property type="match status" value="1"/>
</dbReference>
<accession>A0A1X2H258</accession>
<dbReference type="Gene3D" id="3.40.50.1240">
    <property type="entry name" value="Phosphoglycerate mutase-like"/>
    <property type="match status" value="1"/>
</dbReference>
<dbReference type="SMART" id="SM00855">
    <property type="entry name" value="PGAM"/>
    <property type="match status" value="1"/>
</dbReference>
<feature type="domain" description="6-phosphofructo-2-kinase" evidence="4">
    <location>
        <begin position="115"/>
        <end position="332"/>
    </location>
</feature>
<dbReference type="GO" id="GO:0006003">
    <property type="term" value="P:fructose 2,6-bisphosphate metabolic process"/>
    <property type="evidence" value="ECO:0007669"/>
    <property type="project" value="EnsemblFungi"/>
</dbReference>
<dbReference type="PRINTS" id="PR00991">
    <property type="entry name" value="6PFRUCTKNASE"/>
</dbReference>
<keyword evidence="5" id="KW-0418">Kinase</keyword>
<dbReference type="InterPro" id="IPR027417">
    <property type="entry name" value="P-loop_NTPase"/>
</dbReference>
<dbReference type="PANTHER" id="PTHR10606:SF32">
    <property type="entry name" value="6-PHOSPHOFRUCTO-2-KINASE 1"/>
    <property type="match status" value="1"/>
</dbReference>
<dbReference type="Proteomes" id="UP000242180">
    <property type="component" value="Unassembled WGS sequence"/>
</dbReference>
<dbReference type="SUPFAM" id="SSF53254">
    <property type="entry name" value="Phosphoglycerate mutase-like"/>
    <property type="match status" value="1"/>
</dbReference>
<protein>
    <submittedName>
        <fullName evidence="5">6-phosphofructo-2-kinase-domain-containing protein</fullName>
    </submittedName>
</protein>
<dbReference type="GO" id="GO:0005829">
    <property type="term" value="C:cytosol"/>
    <property type="evidence" value="ECO:0007669"/>
    <property type="project" value="TreeGrafter"/>
</dbReference>
<dbReference type="OrthoDB" id="267323at2759"/>
<dbReference type="PROSITE" id="PS00175">
    <property type="entry name" value="PG_MUTASE"/>
    <property type="match status" value="1"/>
</dbReference>
<dbReference type="PIRSF" id="PIRSF000709">
    <property type="entry name" value="6PFK_2-Ptase"/>
    <property type="match status" value="1"/>
</dbReference>
<dbReference type="InterPro" id="IPR013079">
    <property type="entry name" value="6Phosfructo_kin"/>
</dbReference>
<dbReference type="InterPro" id="IPR029033">
    <property type="entry name" value="His_PPase_superfam"/>
</dbReference>
<evidence type="ECO:0000313" key="6">
    <source>
        <dbReference type="Proteomes" id="UP000242180"/>
    </source>
</evidence>
<dbReference type="OMA" id="HAYRYNE"/>